<dbReference type="RefSeq" id="WP_274265032.1">
    <property type="nucleotide sequence ID" value="NZ_JAQZCI010000005.1"/>
</dbReference>
<evidence type="ECO:0000313" key="9">
    <source>
        <dbReference type="Proteomes" id="UP001218170"/>
    </source>
</evidence>
<gene>
    <name evidence="8" type="ORF">PUW80_14315</name>
</gene>
<protein>
    <submittedName>
        <fullName evidence="8">Na+/H+ antiporter subunit E</fullName>
    </submittedName>
</protein>
<evidence type="ECO:0000256" key="6">
    <source>
        <dbReference type="ARBA" id="ARBA00023136"/>
    </source>
</evidence>
<dbReference type="PANTHER" id="PTHR34584:SF1">
    <property type="entry name" value="NA(+)_H(+) ANTIPORTER SUBUNIT E1"/>
    <property type="match status" value="1"/>
</dbReference>
<evidence type="ECO:0000256" key="1">
    <source>
        <dbReference type="ARBA" id="ARBA00004651"/>
    </source>
</evidence>
<comment type="subcellular location">
    <subcellularLocation>
        <location evidence="1">Cell membrane</location>
        <topology evidence="1">Multi-pass membrane protein</topology>
    </subcellularLocation>
</comment>
<dbReference type="Proteomes" id="UP001218170">
    <property type="component" value="Unassembled WGS sequence"/>
</dbReference>
<organism evidence="8 9">
    <name type="scientific">Microbacterium thalli</name>
    <dbReference type="NCBI Taxonomy" id="3027921"/>
    <lineage>
        <taxon>Bacteria</taxon>
        <taxon>Bacillati</taxon>
        <taxon>Actinomycetota</taxon>
        <taxon>Actinomycetes</taxon>
        <taxon>Micrococcales</taxon>
        <taxon>Microbacteriaceae</taxon>
        <taxon>Microbacterium</taxon>
    </lineage>
</organism>
<feature type="transmembrane region" description="Helical" evidence="7">
    <location>
        <begin position="34"/>
        <end position="52"/>
    </location>
</feature>
<keyword evidence="9" id="KW-1185">Reference proteome</keyword>
<keyword evidence="6 7" id="KW-0472">Membrane</keyword>
<evidence type="ECO:0000256" key="5">
    <source>
        <dbReference type="ARBA" id="ARBA00022989"/>
    </source>
</evidence>
<dbReference type="EMBL" id="JAQZCI010000005">
    <property type="protein sequence ID" value="MDD7963527.1"/>
    <property type="molecule type" value="Genomic_DNA"/>
</dbReference>
<sequence length="190" mass="19670">MSGSVLGLLIGSVVGRVVVLAGVWLAATEASLDALGYGAVAVPLVVAASYVLTGRPRGGRVGVGRRARGILWCVELAGWVLWRSVVGGLDVARRALWLPRPDIAPEWFAYTTALATPTARGALALVANLMPGSLTARLDGDRLEVHAISPAVDVAGSLDALEGRIARIERVWSARGRDAGVDVGPGLGHP</sequence>
<evidence type="ECO:0000256" key="2">
    <source>
        <dbReference type="ARBA" id="ARBA00006228"/>
    </source>
</evidence>
<reference evidence="8 9" key="1">
    <citation type="submission" date="2023-02" db="EMBL/GenBank/DDBJ databases">
        <title>Study of novel species of the Microbacterium genus.</title>
        <authorList>
            <person name="Arroyo-Herrera I."/>
            <person name="Roman-Ponce B."/>
            <person name="Vasquez-Murrieta M.S."/>
        </authorList>
    </citation>
    <scope>NUCLEOTIDE SEQUENCE [LARGE SCALE GENOMIC DNA]</scope>
    <source>
        <strain evidence="8 9">NE1TT3</strain>
    </source>
</reference>
<evidence type="ECO:0000313" key="8">
    <source>
        <dbReference type="EMBL" id="MDD7963527.1"/>
    </source>
</evidence>
<accession>A0ABT5SNC1</accession>
<evidence type="ECO:0000256" key="3">
    <source>
        <dbReference type="ARBA" id="ARBA00022475"/>
    </source>
</evidence>
<dbReference type="InterPro" id="IPR002758">
    <property type="entry name" value="Cation_antiport_E"/>
</dbReference>
<dbReference type="PANTHER" id="PTHR34584">
    <property type="entry name" value="NA(+)/H(+) ANTIPORTER SUBUNIT E1"/>
    <property type="match status" value="1"/>
</dbReference>
<keyword evidence="4 7" id="KW-0812">Transmembrane</keyword>
<proteinExistence type="inferred from homology"/>
<keyword evidence="3" id="KW-1003">Cell membrane</keyword>
<evidence type="ECO:0000256" key="7">
    <source>
        <dbReference type="SAM" id="Phobius"/>
    </source>
</evidence>
<comment type="caution">
    <text evidence="8">The sequence shown here is derived from an EMBL/GenBank/DDBJ whole genome shotgun (WGS) entry which is preliminary data.</text>
</comment>
<feature type="transmembrane region" description="Helical" evidence="7">
    <location>
        <begin position="7"/>
        <end position="28"/>
    </location>
</feature>
<name>A0ABT5SNC1_9MICO</name>
<keyword evidence="5 7" id="KW-1133">Transmembrane helix</keyword>
<dbReference type="Pfam" id="PF01899">
    <property type="entry name" value="MNHE"/>
    <property type="match status" value="1"/>
</dbReference>
<comment type="similarity">
    <text evidence="2">Belongs to the CPA3 antiporters (TC 2.A.63) subunit E family.</text>
</comment>
<evidence type="ECO:0000256" key="4">
    <source>
        <dbReference type="ARBA" id="ARBA00022692"/>
    </source>
</evidence>